<feature type="compositionally biased region" description="Low complexity" evidence="1">
    <location>
        <begin position="413"/>
        <end position="433"/>
    </location>
</feature>
<keyword evidence="2" id="KW-0472">Membrane</keyword>
<comment type="caution">
    <text evidence="3">The sequence shown here is derived from an EMBL/GenBank/DDBJ whole genome shotgun (WGS) entry which is preliminary data.</text>
</comment>
<evidence type="ECO:0000313" key="4">
    <source>
        <dbReference type="Proteomes" id="UP000023152"/>
    </source>
</evidence>
<gene>
    <name evidence="3" type="ORF">RFI_32740</name>
</gene>
<feature type="compositionally biased region" description="Basic and acidic residues" evidence="1">
    <location>
        <begin position="369"/>
        <end position="393"/>
    </location>
</feature>
<dbReference type="AlphaFoldDB" id="X6LTD5"/>
<protein>
    <submittedName>
        <fullName evidence="3">Rab GTPase domain-containing protein</fullName>
    </submittedName>
</protein>
<dbReference type="EMBL" id="ASPP01029090">
    <property type="protein sequence ID" value="ETO04656.1"/>
    <property type="molecule type" value="Genomic_DNA"/>
</dbReference>
<evidence type="ECO:0000256" key="2">
    <source>
        <dbReference type="SAM" id="Phobius"/>
    </source>
</evidence>
<name>X6LTD5_RETFI</name>
<dbReference type="Proteomes" id="UP000023152">
    <property type="component" value="Unassembled WGS sequence"/>
</dbReference>
<feature type="compositionally biased region" description="Polar residues" evidence="1">
    <location>
        <begin position="403"/>
        <end position="412"/>
    </location>
</feature>
<organism evidence="3 4">
    <name type="scientific">Reticulomyxa filosa</name>
    <dbReference type="NCBI Taxonomy" id="46433"/>
    <lineage>
        <taxon>Eukaryota</taxon>
        <taxon>Sar</taxon>
        <taxon>Rhizaria</taxon>
        <taxon>Retaria</taxon>
        <taxon>Foraminifera</taxon>
        <taxon>Monothalamids</taxon>
        <taxon>Reticulomyxidae</taxon>
        <taxon>Reticulomyxa</taxon>
    </lineage>
</organism>
<feature type="non-terminal residue" evidence="3">
    <location>
        <position position="1"/>
    </location>
</feature>
<evidence type="ECO:0000256" key="1">
    <source>
        <dbReference type="SAM" id="MobiDB-lite"/>
    </source>
</evidence>
<accession>X6LTD5</accession>
<feature type="compositionally biased region" description="Basic and acidic residues" evidence="1">
    <location>
        <begin position="338"/>
        <end position="354"/>
    </location>
</feature>
<keyword evidence="2" id="KW-0812">Transmembrane</keyword>
<keyword evidence="4" id="KW-1185">Reference proteome</keyword>
<feature type="compositionally biased region" description="Basic and acidic residues" evidence="1">
    <location>
        <begin position="190"/>
        <end position="200"/>
    </location>
</feature>
<keyword evidence="2" id="KW-1133">Transmembrane helix</keyword>
<evidence type="ECO:0000313" key="3">
    <source>
        <dbReference type="EMBL" id="ETO04656.1"/>
    </source>
</evidence>
<sequence>TLDERDNVGKTALETLPNVFNEMMEKGSPGQALSHLDDVIDGLFRVLDNPRYRNNKKEAQNALNEIIDSVLKSGKPEAVLFAVGVLTEQLDTEKNANPEARKEAMNQLKKILFGEGTFEWEDIDPDNPVALNANDRMLPSEGSPNREWLDIADGTKLAPSNDLYLPNNDNSAGPDNHANKLADQYGDNRGNSRDGDDARDKKHKDQHANDDDDANYDGNSQNGKKVMMSLSALDKAGIRMPVLMMIPLQKTTVFEFSFFFFFFFFANFLQCAKNIVQYIHHCSLPFFFFFFPPLLLSSFPLPPSKTCHCCQLLYACVMTDQKGGKNVPKQSHSAKGGNRKDGGNAEENMDHADLKNNNSNSNKNGENGSKGKDADNGNKSKDADNGNKGKDAGNKNNPEYNDETGNQNSKASGNPDNSKSNNPKKGNKGNNDGLNGESGSQNFDNGYRGSNFDNDKKEDSGLNPEDIAEGFRDAVKDGLGNGLNDPNKDNSENAAKLVHVMNAKTPGYSKDLDKEAQKKYFKWKSSQMKTPKKVEPTNKTLPKLQVGEKRVHTIDQTVKINIKAPPLPDI</sequence>
<reference evidence="3 4" key="1">
    <citation type="journal article" date="2013" name="Curr. Biol.">
        <title>The Genome of the Foraminiferan Reticulomyxa filosa.</title>
        <authorList>
            <person name="Glockner G."/>
            <person name="Hulsmann N."/>
            <person name="Schleicher M."/>
            <person name="Noegel A.A."/>
            <person name="Eichinger L."/>
            <person name="Gallinger C."/>
            <person name="Pawlowski J."/>
            <person name="Sierra R."/>
            <person name="Euteneuer U."/>
            <person name="Pillet L."/>
            <person name="Moustafa A."/>
            <person name="Platzer M."/>
            <person name="Groth M."/>
            <person name="Szafranski K."/>
            <person name="Schliwa M."/>
        </authorList>
    </citation>
    <scope>NUCLEOTIDE SEQUENCE [LARGE SCALE GENOMIC DNA]</scope>
</reference>
<proteinExistence type="predicted"/>
<feature type="compositionally biased region" description="Low complexity" evidence="1">
    <location>
        <begin position="355"/>
        <end position="367"/>
    </location>
</feature>
<feature type="transmembrane region" description="Helical" evidence="2">
    <location>
        <begin position="284"/>
        <end position="301"/>
    </location>
</feature>
<feature type="region of interest" description="Disordered" evidence="1">
    <location>
        <begin position="159"/>
        <end position="222"/>
    </location>
</feature>
<feature type="transmembrane region" description="Helical" evidence="2">
    <location>
        <begin position="253"/>
        <end position="272"/>
    </location>
</feature>
<feature type="region of interest" description="Disordered" evidence="1">
    <location>
        <begin position="325"/>
        <end position="465"/>
    </location>
</feature>